<dbReference type="EMBL" id="RCNT01000007">
    <property type="protein sequence ID" value="RMA41496.1"/>
    <property type="molecule type" value="Genomic_DNA"/>
</dbReference>
<organism evidence="4 5">
    <name type="scientific">Rhodophyticola porphyridii</name>
    <dbReference type="NCBI Taxonomy" id="1852017"/>
    <lineage>
        <taxon>Bacteria</taxon>
        <taxon>Pseudomonadati</taxon>
        <taxon>Pseudomonadota</taxon>
        <taxon>Alphaproteobacteria</taxon>
        <taxon>Rhodobacterales</taxon>
        <taxon>Roseobacteraceae</taxon>
        <taxon>Rhodophyticola</taxon>
    </lineage>
</organism>
<evidence type="ECO:0000256" key="2">
    <source>
        <dbReference type="ARBA" id="ARBA00023315"/>
    </source>
</evidence>
<dbReference type="InterPro" id="IPR050832">
    <property type="entry name" value="Bact_Acetyltransf"/>
</dbReference>
<dbReference type="AlphaFoldDB" id="A0A3L9Y5T6"/>
<dbReference type="PANTHER" id="PTHR43877">
    <property type="entry name" value="AMINOALKYLPHOSPHONATE N-ACETYLTRANSFERASE-RELATED-RELATED"/>
    <property type="match status" value="1"/>
</dbReference>
<keyword evidence="2" id="KW-0012">Acyltransferase</keyword>
<accession>A0A3L9Y5T6</accession>
<dbReference type="OrthoDB" id="9789603at2"/>
<name>A0A3L9Y5T6_9RHOB</name>
<evidence type="ECO:0000313" key="5">
    <source>
        <dbReference type="Proteomes" id="UP000281343"/>
    </source>
</evidence>
<proteinExistence type="predicted"/>
<reference evidence="4 5" key="1">
    <citation type="submission" date="2018-10" db="EMBL/GenBank/DDBJ databases">
        <authorList>
            <person name="Jung H.S."/>
            <person name="Jeon C.O."/>
        </authorList>
    </citation>
    <scope>NUCLEOTIDE SEQUENCE [LARGE SCALE GENOMIC DNA]</scope>
    <source>
        <strain evidence="4 5">MA-7-27</strain>
    </source>
</reference>
<dbReference type="PROSITE" id="PS51186">
    <property type="entry name" value="GNAT"/>
    <property type="match status" value="1"/>
</dbReference>
<gene>
    <name evidence="4" type="ORF">D9R08_14375</name>
</gene>
<keyword evidence="5" id="KW-1185">Reference proteome</keyword>
<evidence type="ECO:0000256" key="1">
    <source>
        <dbReference type="ARBA" id="ARBA00022679"/>
    </source>
</evidence>
<dbReference type="RefSeq" id="WP_121898755.1">
    <property type="nucleotide sequence ID" value="NZ_RCNT01000007.1"/>
</dbReference>
<dbReference type="GO" id="GO:0016747">
    <property type="term" value="F:acyltransferase activity, transferring groups other than amino-acyl groups"/>
    <property type="evidence" value="ECO:0007669"/>
    <property type="project" value="InterPro"/>
</dbReference>
<evidence type="ECO:0000313" key="4">
    <source>
        <dbReference type="EMBL" id="RMA41496.1"/>
    </source>
</evidence>
<dbReference type="CDD" id="cd04301">
    <property type="entry name" value="NAT_SF"/>
    <property type="match status" value="1"/>
</dbReference>
<sequence>MNTPDVETNPKSPVDWSAIHGLLRLSFRSMEGRIDPPSSLRAMSPDTLRIKAETEDLFLIRAGTTPIACLFGHGTPPVYRLSKLAVHPDHARRGLARRLIDTAVRKAAGTCTTLRLQTRIELVENHATFRALGFSRSGSSSHPGFDRPTSVIFTRPIAAG</sequence>
<dbReference type="InterPro" id="IPR000182">
    <property type="entry name" value="GNAT_dom"/>
</dbReference>
<keyword evidence="1 4" id="KW-0808">Transferase</keyword>
<dbReference type="Pfam" id="PF00583">
    <property type="entry name" value="Acetyltransf_1"/>
    <property type="match status" value="1"/>
</dbReference>
<evidence type="ECO:0000259" key="3">
    <source>
        <dbReference type="PROSITE" id="PS51186"/>
    </source>
</evidence>
<protein>
    <submittedName>
        <fullName evidence="4">GNAT family N-acetyltransferase</fullName>
    </submittedName>
</protein>
<dbReference type="Gene3D" id="3.40.630.30">
    <property type="match status" value="1"/>
</dbReference>
<dbReference type="InterPro" id="IPR016181">
    <property type="entry name" value="Acyl_CoA_acyltransferase"/>
</dbReference>
<feature type="domain" description="N-acetyltransferase" evidence="3">
    <location>
        <begin position="6"/>
        <end position="158"/>
    </location>
</feature>
<dbReference type="Proteomes" id="UP000281343">
    <property type="component" value="Unassembled WGS sequence"/>
</dbReference>
<dbReference type="SUPFAM" id="SSF55729">
    <property type="entry name" value="Acyl-CoA N-acyltransferases (Nat)"/>
    <property type="match status" value="1"/>
</dbReference>
<comment type="caution">
    <text evidence="4">The sequence shown here is derived from an EMBL/GenBank/DDBJ whole genome shotgun (WGS) entry which is preliminary data.</text>
</comment>